<sequence length="112" mass="12488">MCSIAFISRSLCGSGKTPNHNLKTYNLCQGAVFSWMHTCSTISMYAQPSASMLNHQHVCSNISMYAQPSACMLNHQHVCSTISSNLRNPYSVVTVHLHRFYVDRQNPCAYGV</sequence>
<name>A0A4Y2Q7C1_ARAVE</name>
<reference evidence="1 2" key="1">
    <citation type="journal article" date="2019" name="Sci. Rep.">
        <title>Orb-weaving spider Araneus ventricosus genome elucidates the spidroin gene catalogue.</title>
        <authorList>
            <person name="Kono N."/>
            <person name="Nakamura H."/>
            <person name="Ohtoshi R."/>
            <person name="Moran D.A.P."/>
            <person name="Shinohara A."/>
            <person name="Yoshida Y."/>
            <person name="Fujiwara M."/>
            <person name="Mori M."/>
            <person name="Tomita M."/>
            <person name="Arakawa K."/>
        </authorList>
    </citation>
    <scope>NUCLEOTIDE SEQUENCE [LARGE SCALE GENOMIC DNA]</scope>
</reference>
<proteinExistence type="predicted"/>
<protein>
    <submittedName>
        <fullName evidence="1">Uncharacterized protein</fullName>
    </submittedName>
</protein>
<gene>
    <name evidence="1" type="ORF">AVEN_144680_1</name>
</gene>
<comment type="caution">
    <text evidence="1">The sequence shown here is derived from an EMBL/GenBank/DDBJ whole genome shotgun (WGS) entry which is preliminary data.</text>
</comment>
<dbReference type="AlphaFoldDB" id="A0A4Y2Q7C1"/>
<evidence type="ECO:0000313" key="2">
    <source>
        <dbReference type="Proteomes" id="UP000499080"/>
    </source>
</evidence>
<keyword evidence="2" id="KW-1185">Reference proteome</keyword>
<evidence type="ECO:0000313" key="1">
    <source>
        <dbReference type="EMBL" id="GBN60085.1"/>
    </source>
</evidence>
<organism evidence="1 2">
    <name type="scientific">Araneus ventricosus</name>
    <name type="common">Orbweaver spider</name>
    <name type="synonym">Epeira ventricosa</name>
    <dbReference type="NCBI Taxonomy" id="182803"/>
    <lineage>
        <taxon>Eukaryota</taxon>
        <taxon>Metazoa</taxon>
        <taxon>Ecdysozoa</taxon>
        <taxon>Arthropoda</taxon>
        <taxon>Chelicerata</taxon>
        <taxon>Arachnida</taxon>
        <taxon>Araneae</taxon>
        <taxon>Araneomorphae</taxon>
        <taxon>Entelegynae</taxon>
        <taxon>Araneoidea</taxon>
        <taxon>Araneidae</taxon>
        <taxon>Araneus</taxon>
    </lineage>
</organism>
<dbReference type="EMBL" id="BGPR01013309">
    <property type="protein sequence ID" value="GBN60085.1"/>
    <property type="molecule type" value="Genomic_DNA"/>
</dbReference>
<dbReference type="Proteomes" id="UP000499080">
    <property type="component" value="Unassembled WGS sequence"/>
</dbReference>
<accession>A0A4Y2Q7C1</accession>